<name>A0ABS3YG85_9BACT</name>
<feature type="domain" description="RagB/SusD" evidence="6">
    <location>
        <begin position="407"/>
        <end position="568"/>
    </location>
</feature>
<evidence type="ECO:0000259" key="6">
    <source>
        <dbReference type="Pfam" id="PF07980"/>
    </source>
</evidence>
<dbReference type="EMBL" id="JAGHKP010000003">
    <property type="protein sequence ID" value="MBO9153695.1"/>
    <property type="molecule type" value="Genomic_DNA"/>
</dbReference>
<evidence type="ECO:0000256" key="3">
    <source>
        <dbReference type="ARBA" id="ARBA00022729"/>
    </source>
</evidence>
<proteinExistence type="inferred from homology"/>
<comment type="similarity">
    <text evidence="2">Belongs to the SusD family.</text>
</comment>
<dbReference type="InterPro" id="IPR012944">
    <property type="entry name" value="SusD_RagB_dom"/>
</dbReference>
<dbReference type="Pfam" id="PF07980">
    <property type="entry name" value="SusD_RagB"/>
    <property type="match status" value="1"/>
</dbReference>
<dbReference type="Proteomes" id="UP000679126">
    <property type="component" value="Unassembled WGS sequence"/>
</dbReference>
<evidence type="ECO:0000256" key="1">
    <source>
        <dbReference type="ARBA" id="ARBA00004442"/>
    </source>
</evidence>
<sequence length="585" mass="66820">MKLLKNILLSGLCSVLLLSCSKDWLKPEPLSFFAPENLLVDKKGYEAFMITLRKNLRNSMYGELHTIVSEGVFSELGAAGPLNNNGIRNMDLQVTPSADGNYSVLDNYEWSYRPIRVANTVITRIDAIEWPSEQDRNGILAEAYFHRCYWYYLLVNEYGDVPFIGKELTAPRLDFRSHARATILQKLTEDMEFAVQWLPETTVPGAPSKAAGLHLLTKIYLATSNFDKAVATATTIINGKHKLMQARFGIDASKTYRNYIWDLHRPPNIHAAANMETILGTIDRFELPQDARTSGTFTMRNYTCTWWTRVLDSRGANGTVDNGPQYDSLGRGNANLRPSNYYQYELWSDPNDLRRRDGNWIFKEDLKYNNPRSADVGKPIDPTKLRARADTFQHYFSFPYYIAYVPQGGAGQVPNGGNGDWYVYRLAETYLLRAEAHYWLNNFGAAAEDINAVRRRVKAAEIGAADVTIEYILDERARELFAEEFRKSELTRISFIMAANHLNGYTLENFSTKNYWYDRVMSKNNFYQSHLKWGENECRISPYHVLWPVPAEVINTNTLGVINQNIGYPGAEKNQAPLTEITEND</sequence>
<evidence type="ECO:0000313" key="8">
    <source>
        <dbReference type="EMBL" id="MBO9153695.1"/>
    </source>
</evidence>
<dbReference type="RefSeq" id="WP_209146776.1">
    <property type="nucleotide sequence ID" value="NZ_JAGHKP010000003.1"/>
</dbReference>
<evidence type="ECO:0000256" key="2">
    <source>
        <dbReference type="ARBA" id="ARBA00006275"/>
    </source>
</evidence>
<organism evidence="8 9">
    <name type="scientific">Chitinophaga chungangae</name>
    <dbReference type="NCBI Taxonomy" id="2821488"/>
    <lineage>
        <taxon>Bacteria</taxon>
        <taxon>Pseudomonadati</taxon>
        <taxon>Bacteroidota</taxon>
        <taxon>Chitinophagia</taxon>
        <taxon>Chitinophagales</taxon>
        <taxon>Chitinophagaceae</taxon>
        <taxon>Chitinophaga</taxon>
    </lineage>
</organism>
<evidence type="ECO:0000256" key="4">
    <source>
        <dbReference type="ARBA" id="ARBA00023136"/>
    </source>
</evidence>
<comment type="subcellular location">
    <subcellularLocation>
        <location evidence="1">Cell outer membrane</location>
    </subcellularLocation>
</comment>
<gene>
    <name evidence="8" type="ORF">J7I43_15815</name>
</gene>
<keyword evidence="9" id="KW-1185">Reference proteome</keyword>
<keyword evidence="5" id="KW-0998">Cell outer membrane</keyword>
<evidence type="ECO:0000256" key="5">
    <source>
        <dbReference type="ARBA" id="ARBA00023237"/>
    </source>
</evidence>
<dbReference type="Gene3D" id="1.25.40.390">
    <property type="match status" value="1"/>
</dbReference>
<reference evidence="9" key="1">
    <citation type="submission" date="2021-03" db="EMBL/GenBank/DDBJ databases">
        <title>Assistant Professor.</title>
        <authorList>
            <person name="Huq M.A."/>
        </authorList>
    </citation>
    <scope>NUCLEOTIDE SEQUENCE [LARGE SCALE GENOMIC DNA]</scope>
    <source>
        <strain evidence="9">MAH-28</strain>
    </source>
</reference>
<keyword evidence="3" id="KW-0732">Signal</keyword>
<dbReference type="InterPro" id="IPR011990">
    <property type="entry name" value="TPR-like_helical_dom_sf"/>
</dbReference>
<evidence type="ECO:0000313" key="9">
    <source>
        <dbReference type="Proteomes" id="UP000679126"/>
    </source>
</evidence>
<dbReference type="InterPro" id="IPR033985">
    <property type="entry name" value="SusD-like_N"/>
</dbReference>
<accession>A0ABS3YG85</accession>
<comment type="caution">
    <text evidence="8">The sequence shown here is derived from an EMBL/GenBank/DDBJ whole genome shotgun (WGS) entry which is preliminary data.</text>
</comment>
<dbReference type="SUPFAM" id="SSF48452">
    <property type="entry name" value="TPR-like"/>
    <property type="match status" value="1"/>
</dbReference>
<dbReference type="Pfam" id="PF14322">
    <property type="entry name" value="SusD-like_3"/>
    <property type="match status" value="1"/>
</dbReference>
<evidence type="ECO:0000259" key="7">
    <source>
        <dbReference type="Pfam" id="PF14322"/>
    </source>
</evidence>
<keyword evidence="4" id="KW-0472">Membrane</keyword>
<feature type="domain" description="SusD-like N-terminal" evidence="7">
    <location>
        <begin position="101"/>
        <end position="221"/>
    </location>
</feature>
<dbReference type="PROSITE" id="PS51257">
    <property type="entry name" value="PROKAR_LIPOPROTEIN"/>
    <property type="match status" value="1"/>
</dbReference>
<protein>
    <submittedName>
        <fullName evidence="8">RagB/SusD family nutrient uptake outer membrane protein</fullName>
    </submittedName>
</protein>